<proteinExistence type="predicted"/>
<dbReference type="GO" id="GO:0005198">
    <property type="term" value="F:structural molecule activity"/>
    <property type="evidence" value="ECO:0007669"/>
    <property type="project" value="InterPro"/>
</dbReference>
<evidence type="ECO:0000313" key="2">
    <source>
        <dbReference type="Proteomes" id="UP000283975"/>
    </source>
</evidence>
<dbReference type="AlphaFoldDB" id="A0A414AT46"/>
<dbReference type="Pfam" id="PF05136">
    <property type="entry name" value="Phage_portal_2"/>
    <property type="match status" value="1"/>
</dbReference>
<dbReference type="RefSeq" id="WP_021894703.1">
    <property type="nucleotide sequence ID" value="NZ_JAUUNS010000221.1"/>
</dbReference>
<gene>
    <name evidence="1" type="ORF">DW839_18550</name>
</gene>
<name>A0A414AT46_9FIRM</name>
<dbReference type="GO" id="GO:0019068">
    <property type="term" value="P:virion assembly"/>
    <property type="evidence" value="ECO:0007669"/>
    <property type="project" value="InterPro"/>
</dbReference>
<dbReference type="InterPro" id="IPR006429">
    <property type="entry name" value="Phage_lambda_portal"/>
</dbReference>
<comment type="caution">
    <text evidence="1">The sequence shown here is derived from an EMBL/GenBank/DDBJ whole genome shotgun (WGS) entry which is preliminary data.</text>
</comment>
<sequence>MAWLEDVIAWASPKTAYEREAWRQGLESLRGYDAGDGNRLNSGWRVANESAEMTDRVSRDTIRARTRDLERSSDIMNSVTSAFRRNVIGKGYTLHPMTGDQELDKKVMKLWKKWCKKQNCDVTGTQNFNQMLRMAVQRKKVDGGILFVKRYTPDGLLPFKIQTMEPDELDVTRMTPKNKNNRVVGGIEYNSYNKPIGYFFRQYEIDGFTMAEPIYVEAKDVIFYFTKRRPSQIREMSDMAHTTTRIRDTNEFMTAVSVKERILSCLAVFIKKVTPAVSQNGREAIRGEDAKKKSYEGKMITPGMIRELNAGDEIQVVNPSGQATDAERYTKTQERLIGAGNGISYEAASRDMSQSTYSSARQGMIEDEMTYYEEVEWIMDIMSEVYETFFISAVLKGLINIKDFWESKEQYLEHEWIRPTKQWIDPLKEANATKIALMSGQKTFPQVAAENGNDWRKQLDETAEALKYAEEKGIDLGGMIYGIKTSQKSNGKVG</sequence>
<dbReference type="EMBL" id="QSHZ01000020">
    <property type="protein sequence ID" value="RHC54696.1"/>
    <property type="molecule type" value="Genomic_DNA"/>
</dbReference>
<organism evidence="1 2">
    <name type="scientific">Enterocloster bolteae</name>
    <dbReference type="NCBI Taxonomy" id="208479"/>
    <lineage>
        <taxon>Bacteria</taxon>
        <taxon>Bacillati</taxon>
        <taxon>Bacillota</taxon>
        <taxon>Clostridia</taxon>
        <taxon>Lachnospirales</taxon>
        <taxon>Lachnospiraceae</taxon>
        <taxon>Enterocloster</taxon>
    </lineage>
</organism>
<reference evidence="1 2" key="1">
    <citation type="submission" date="2018-08" db="EMBL/GenBank/DDBJ databases">
        <title>A genome reference for cultivated species of the human gut microbiota.</title>
        <authorList>
            <person name="Zou Y."/>
            <person name="Xue W."/>
            <person name="Luo G."/>
        </authorList>
    </citation>
    <scope>NUCLEOTIDE SEQUENCE [LARGE SCALE GENOMIC DNA]</scope>
    <source>
        <strain evidence="1 2">AM35-14</strain>
    </source>
</reference>
<accession>A0A414AT46</accession>
<evidence type="ECO:0000313" key="1">
    <source>
        <dbReference type="EMBL" id="RHC54696.1"/>
    </source>
</evidence>
<dbReference type="NCBIfam" id="TIGR01539">
    <property type="entry name" value="portal_lambda"/>
    <property type="match status" value="1"/>
</dbReference>
<dbReference type="Proteomes" id="UP000283975">
    <property type="component" value="Unassembled WGS sequence"/>
</dbReference>
<protein>
    <submittedName>
        <fullName evidence="1">Phage portal protein</fullName>
    </submittedName>
</protein>